<feature type="domain" description="UBR-type" evidence="14">
    <location>
        <begin position="92"/>
        <end position="163"/>
    </location>
</feature>
<evidence type="ECO:0000256" key="9">
    <source>
        <dbReference type="PROSITE-ProRule" id="PRU00175"/>
    </source>
</evidence>
<evidence type="ECO:0000259" key="14">
    <source>
        <dbReference type="PROSITE" id="PS51157"/>
    </source>
</evidence>
<keyword evidence="5 9" id="KW-0863">Zinc-finger</keyword>
<proteinExistence type="inferred from homology"/>
<dbReference type="GO" id="GO:0000151">
    <property type="term" value="C:ubiquitin ligase complex"/>
    <property type="evidence" value="ECO:0007669"/>
    <property type="project" value="TreeGrafter"/>
</dbReference>
<comment type="pathway">
    <text evidence="2 11">Protein modification; protein ubiquitination.</text>
</comment>
<dbReference type="OrthoDB" id="15304at2759"/>
<dbReference type="GO" id="GO:0061630">
    <property type="term" value="F:ubiquitin protein ligase activity"/>
    <property type="evidence" value="ECO:0007669"/>
    <property type="project" value="UniProtKB-UniRule"/>
</dbReference>
<feature type="zinc finger region" description="UBR-type" evidence="10">
    <location>
        <begin position="92"/>
        <end position="163"/>
    </location>
</feature>
<dbReference type="VEuPathDB" id="FungiDB:H257_03651"/>
<evidence type="ECO:0000256" key="6">
    <source>
        <dbReference type="ARBA" id="ARBA00022786"/>
    </source>
</evidence>
<dbReference type="InterPro" id="IPR001841">
    <property type="entry name" value="Znf_RING"/>
</dbReference>
<gene>
    <name evidence="15" type="ORF">H257_03651</name>
</gene>
<dbReference type="PANTHER" id="PTHR21497">
    <property type="entry name" value="UBIQUITIN LIGASE E3 ALPHA-RELATED"/>
    <property type="match status" value="1"/>
</dbReference>
<dbReference type="InterPro" id="IPR039164">
    <property type="entry name" value="UBR1-like"/>
</dbReference>
<comment type="function">
    <text evidence="11">Ubiquitin ligase protein which is a component of the N-end rule pathway. Recognizes and binds to proteins bearing specific N-terminal residues that are destabilizing according to the N-end rule, leading to their ubiquitination and subsequent degradation.</text>
</comment>
<comment type="catalytic activity">
    <reaction evidence="1 11">
        <text>S-ubiquitinyl-[E2 ubiquitin-conjugating enzyme]-L-cysteine + [acceptor protein]-L-lysine = [E2 ubiquitin-conjugating enzyme]-L-cysteine + N(6)-ubiquitinyl-[acceptor protein]-L-lysine.</text>
        <dbReference type="EC" id="2.3.2.27"/>
    </reaction>
</comment>
<reference evidence="15" key="1">
    <citation type="submission" date="2013-12" db="EMBL/GenBank/DDBJ databases">
        <title>The Genome Sequence of Aphanomyces astaci APO3.</title>
        <authorList>
            <consortium name="The Broad Institute Genomics Platform"/>
            <person name="Russ C."/>
            <person name="Tyler B."/>
            <person name="van West P."/>
            <person name="Dieguez-Uribeondo J."/>
            <person name="Young S.K."/>
            <person name="Zeng Q."/>
            <person name="Gargeya S."/>
            <person name="Fitzgerald M."/>
            <person name="Abouelleil A."/>
            <person name="Alvarado L."/>
            <person name="Chapman S.B."/>
            <person name="Gainer-Dewar J."/>
            <person name="Goldberg J."/>
            <person name="Griggs A."/>
            <person name="Gujja S."/>
            <person name="Hansen M."/>
            <person name="Howarth C."/>
            <person name="Imamovic A."/>
            <person name="Ireland A."/>
            <person name="Larimer J."/>
            <person name="McCowan C."/>
            <person name="Murphy C."/>
            <person name="Pearson M."/>
            <person name="Poon T.W."/>
            <person name="Priest M."/>
            <person name="Roberts A."/>
            <person name="Saif S."/>
            <person name="Shea T."/>
            <person name="Sykes S."/>
            <person name="Wortman J."/>
            <person name="Nusbaum C."/>
            <person name="Birren B."/>
        </authorList>
    </citation>
    <scope>NUCLEOTIDE SEQUENCE [LARGE SCALE GENOMIC DNA]</scope>
    <source>
        <strain evidence="15">APO3</strain>
    </source>
</reference>
<evidence type="ECO:0000256" key="1">
    <source>
        <dbReference type="ARBA" id="ARBA00000900"/>
    </source>
</evidence>
<dbReference type="UniPathway" id="UPA00143"/>
<dbReference type="CDD" id="cd19673">
    <property type="entry name" value="UBR-box_UBR3"/>
    <property type="match status" value="1"/>
</dbReference>
<accession>W4GXN5</accession>
<protein>
    <recommendedName>
        <fullName evidence="11">E3 ubiquitin-protein ligase</fullName>
        <ecNumber evidence="11">2.3.2.27</ecNumber>
    </recommendedName>
</protein>
<organism evidence="15">
    <name type="scientific">Aphanomyces astaci</name>
    <name type="common">Crayfish plague agent</name>
    <dbReference type="NCBI Taxonomy" id="112090"/>
    <lineage>
        <taxon>Eukaryota</taxon>
        <taxon>Sar</taxon>
        <taxon>Stramenopiles</taxon>
        <taxon>Oomycota</taxon>
        <taxon>Saprolegniomycetes</taxon>
        <taxon>Saprolegniales</taxon>
        <taxon>Verrucalvaceae</taxon>
        <taxon>Aphanomyces</taxon>
    </lineage>
</organism>
<dbReference type="InterPro" id="IPR003126">
    <property type="entry name" value="Znf_UBR"/>
</dbReference>
<name>W4GXN5_APHAT</name>
<dbReference type="PROSITE" id="PS50089">
    <property type="entry name" value="ZF_RING_2"/>
    <property type="match status" value="1"/>
</dbReference>
<keyword evidence="7 11" id="KW-0862">Zinc</keyword>
<keyword evidence="6 11" id="KW-0833">Ubl conjugation pathway</keyword>
<evidence type="ECO:0000256" key="2">
    <source>
        <dbReference type="ARBA" id="ARBA00004906"/>
    </source>
</evidence>
<dbReference type="RefSeq" id="XP_009826134.1">
    <property type="nucleotide sequence ID" value="XM_009827832.1"/>
</dbReference>
<keyword evidence="4 11" id="KW-0479">Metal-binding</keyword>
<comment type="similarity">
    <text evidence="8 11">Belongs to the E3 ubiquitin-protein ligase UBR1-like family.</text>
</comment>
<dbReference type="GO" id="GO:0016567">
    <property type="term" value="P:protein ubiquitination"/>
    <property type="evidence" value="ECO:0007669"/>
    <property type="project" value="UniProtKB-UniRule"/>
</dbReference>
<dbReference type="EC" id="2.3.2.27" evidence="11"/>
<evidence type="ECO:0000256" key="8">
    <source>
        <dbReference type="ARBA" id="ARBA00046341"/>
    </source>
</evidence>
<dbReference type="GO" id="GO:0071596">
    <property type="term" value="P:ubiquitin-dependent protein catabolic process via the N-end rule pathway"/>
    <property type="evidence" value="ECO:0007669"/>
    <property type="project" value="UniProtKB-UniRule"/>
</dbReference>
<dbReference type="SMART" id="SM00396">
    <property type="entry name" value="ZnF_UBR1"/>
    <property type="match status" value="1"/>
</dbReference>
<dbReference type="Pfam" id="PF18995">
    <property type="entry name" value="PRT6_C"/>
    <property type="match status" value="1"/>
</dbReference>
<evidence type="ECO:0000256" key="11">
    <source>
        <dbReference type="RuleBase" id="RU366018"/>
    </source>
</evidence>
<evidence type="ECO:0000256" key="12">
    <source>
        <dbReference type="SAM" id="MobiDB-lite"/>
    </source>
</evidence>
<feature type="compositionally biased region" description="Polar residues" evidence="12">
    <location>
        <begin position="1010"/>
        <end position="1028"/>
    </location>
</feature>
<evidence type="ECO:0000256" key="5">
    <source>
        <dbReference type="ARBA" id="ARBA00022771"/>
    </source>
</evidence>
<evidence type="ECO:0000256" key="4">
    <source>
        <dbReference type="ARBA" id="ARBA00022723"/>
    </source>
</evidence>
<evidence type="ECO:0000256" key="10">
    <source>
        <dbReference type="PROSITE-ProRule" id="PRU00508"/>
    </source>
</evidence>
<dbReference type="STRING" id="112090.W4GXN5"/>
<evidence type="ECO:0000259" key="13">
    <source>
        <dbReference type="PROSITE" id="PS50089"/>
    </source>
</evidence>
<evidence type="ECO:0000313" key="15">
    <source>
        <dbReference type="EMBL" id="ETV84442.1"/>
    </source>
</evidence>
<dbReference type="EMBL" id="KI913119">
    <property type="protein sequence ID" value="ETV84442.1"/>
    <property type="molecule type" value="Genomic_DNA"/>
</dbReference>
<feature type="region of interest" description="Disordered" evidence="12">
    <location>
        <begin position="1010"/>
        <end position="1045"/>
    </location>
</feature>
<dbReference type="Pfam" id="PF02207">
    <property type="entry name" value="zf-UBR"/>
    <property type="match status" value="1"/>
</dbReference>
<dbReference type="GeneID" id="20805647"/>
<evidence type="ECO:0000256" key="3">
    <source>
        <dbReference type="ARBA" id="ARBA00022679"/>
    </source>
</evidence>
<dbReference type="Gene3D" id="2.10.110.30">
    <property type="match status" value="1"/>
</dbReference>
<dbReference type="FunFam" id="2.10.110.30:FF:000002">
    <property type="entry name" value="Putative e3 ubiquitin-protein ligase ubr3"/>
    <property type="match status" value="1"/>
</dbReference>
<sequence>MDAAALPPLTGLNGNAITPQEAYVTLRDAMRDASHSDVALRVHFTSNFMTLSDNGVHNLFQVLEYYLVDDTHMTMPEFLASRSELYGPVNRNKCEEVWNGDHIAYRCRTCGLSDSSCMCVGCFDPAQHENHDYRIYRCSYGGCCDCGDDLAWKATGFCSRHQDTAGVGAPVELPTLEATRLHVAVDAILHFGNLVVFKIYEENTIQDNLHQSNTFTHLEQGGSRRRLQSRVSSSFSELSSTSQSLLARFSLSLLWLQSIARTCVPYRTAVCERFLQPIHGLRSFADGSADSLAFWLTFGVLLPVDSCDAVGVLYLKLLMDKPFKKEFSLRFLDAYAFYARLYLGDSTVEGSSRRHLSRYIDRLFCQLFHSSAQVDAIDAMPHQYTDSTILPFVDVTSRRRLRTLHGLAMTTNSAMTLSESLAYCSLQEMATVVRATAGPTLRTGHMLIKQRVYARFCSELRCLLVHPDFCARTIVHSWHATQLGRVSVYQALLDILTTMQCMDGQTKQAGRHVEFESDSWQPAFVLDYEVLLVWQYVVHAFQHRLANSIDKGDVVAMWLNPVVAQMRRWWDADGRGKCEASGVLNVQHQLDFYALYRVHEEWSLHLPLHHLLGSLLDEAHRFDAHELLWTLLQRQDREFWFRLVLHPIHVHLFVRSIKCHAWVLNGRSMFHQVVHYHSRHWRYHGLHNDLFALQLAAAALPPSALTTLVLSQWLPHVTTHMQMLVEGLQLLLQVALDPTKIAALSPWDLLVRDVVHWLAIGPLTRTELHAKCDLRLVEKVKADTFEEDEDIIGRVLAQVGRLASTGPIGDSRSPQMILRELEGGAGGSCTYVLDPSSWALVCPLFESYTATDIQLCDQNATSHDPHLILRPRLHLLAPAFHSRGNMHAIVATHILACRNVLAVIVWVLCDYPKDESLVQMALFYLDMATTVLPPHQVTPPPYTTVHPHVNAIAAKFAGNTWWDHLVCDLSSSLSSSSSVLSLVSALLGSRFNRLVQSIVDRIQSATNVHHQCPSTDARSNSSIVDTVTSSTRPSSSSPPPLSAKERQAQVLAKMKAQQQSFLINQVDVPPDKLPLLFNSTASDDEAFDHMTIVPSSVTLDDQPDVCSLCHDHVTDQVDGLHYMGCVTPSNIATLAQPPLASTNIQCHIRLCGHVVHRPCIWAYVASLYSSNDERLLSRDDAEFLCPVCRRLCNTLVPVALDHHSSAPSADCLLQGAAIRYCEDDVEMDSAPDKLVETALDSLANQVHEYTCQPHTTQQTLTELFLHTLFLTHLALPAACGDDDDSSVTTFLRRHIPAASQLTLRHLLGLLAPSQSAVEDAGTDVVAVVLHAMTRADTLQAKAAALASTLQDALLACHVTADYSTLSSTLRQLGVLLFALNIPNPRLHDEAAAPAQVGHANSMDAWLRFVGVPPPLATLSTTATLLDALDHPSDSATRFHLQRLVWRQPTAFTLQPLPPLYVHIYLQYCQNPVRCSTCHQVPAHPALCLLCGALVCCFSSCCATEDGVGECTTHALKCGVGFGCFLLLRACTVLLLLGHGRCCIWGSVYLDRNGEEDAHFRRGKTLYLNQERVAALTRLVVLHGFTENTAILNNTSRRDGSRY</sequence>
<dbReference type="GO" id="GO:0008270">
    <property type="term" value="F:zinc ion binding"/>
    <property type="evidence" value="ECO:0007669"/>
    <property type="project" value="UniProtKB-UniRule"/>
</dbReference>
<feature type="domain" description="RING-type" evidence="13">
    <location>
        <begin position="1106"/>
        <end position="1189"/>
    </location>
</feature>
<dbReference type="GO" id="GO:0005737">
    <property type="term" value="C:cytoplasm"/>
    <property type="evidence" value="ECO:0007669"/>
    <property type="project" value="TreeGrafter"/>
</dbReference>
<dbReference type="PANTHER" id="PTHR21497:SF24">
    <property type="entry name" value="E3 UBIQUITIN-PROTEIN LIGASE UBR1"/>
    <property type="match status" value="1"/>
</dbReference>
<evidence type="ECO:0000256" key="7">
    <source>
        <dbReference type="ARBA" id="ARBA00022833"/>
    </source>
</evidence>
<dbReference type="InterPro" id="IPR044046">
    <property type="entry name" value="E3_ligase_UBR-like_C"/>
</dbReference>
<dbReference type="PROSITE" id="PS51157">
    <property type="entry name" value="ZF_UBR"/>
    <property type="match status" value="1"/>
</dbReference>
<keyword evidence="3 11" id="KW-0808">Transferase</keyword>